<gene>
    <name evidence="2" type="ORF">AOZ06_11050</name>
</gene>
<proteinExistence type="predicted"/>
<accession>A0A0N9HYY8</accession>
<sequence length="392" mass="42202">MRTALISGAGIAGLSLAYWLTGHGFRVTVVERAPALRSGGQAIDIRGTAREVVTRMGLMDRIRAAHTGTHGIAMINGKGEQVARMGGDAFGDSGGIVAELEILRGDLIRILHEALVPGSVEFLFGDTVTALAENATGVTATFGESGTRDFDIVVGADGIRSGVRDLLFEADVRDLGYYSSYFPARMDIDFGGWELMYNEPGRAAIVYPVGDSGEVRTLFAFAGPEIPDARRDPKRVLAEVFDGAGWEVPGLLEQMWRTDDLFFDRASEVRVPRWSRGRVVLLGDSAFGGSLGMGTSMALVGAYVLAGELSSSGHEQAFARYQDEMGEYVALNRKRPPGSGGFVPRTRTAIWLRNQFLRALPHLPGRKRMLGGIGKSANAITLKTYTRSVSPA</sequence>
<dbReference type="PRINTS" id="PR00420">
    <property type="entry name" value="RNGMNOXGNASE"/>
</dbReference>
<evidence type="ECO:0000313" key="3">
    <source>
        <dbReference type="Proteomes" id="UP000063699"/>
    </source>
</evidence>
<dbReference type="Pfam" id="PF01494">
    <property type="entry name" value="FAD_binding_3"/>
    <property type="match status" value="1"/>
</dbReference>
<dbReference type="InterPro" id="IPR051704">
    <property type="entry name" value="FAD_aromatic-hydroxylase"/>
</dbReference>
<dbReference type="PANTHER" id="PTHR46865:SF2">
    <property type="entry name" value="MONOOXYGENASE"/>
    <property type="match status" value="1"/>
</dbReference>
<protein>
    <recommendedName>
        <fullName evidence="1">FAD-binding domain-containing protein</fullName>
    </recommendedName>
</protein>
<keyword evidence="3" id="KW-1185">Reference proteome</keyword>
<organism evidence="2 3">
    <name type="scientific">Kibdelosporangium phytohabitans</name>
    <dbReference type="NCBI Taxonomy" id="860235"/>
    <lineage>
        <taxon>Bacteria</taxon>
        <taxon>Bacillati</taxon>
        <taxon>Actinomycetota</taxon>
        <taxon>Actinomycetes</taxon>
        <taxon>Pseudonocardiales</taxon>
        <taxon>Pseudonocardiaceae</taxon>
        <taxon>Kibdelosporangium</taxon>
    </lineage>
</organism>
<dbReference type="AlphaFoldDB" id="A0A0N9HYY8"/>
<reference evidence="2 3" key="1">
    <citation type="submission" date="2015-07" db="EMBL/GenBank/DDBJ databases">
        <title>Genome sequencing of Kibdelosporangium phytohabitans.</title>
        <authorList>
            <person name="Qin S."/>
            <person name="Xing K."/>
        </authorList>
    </citation>
    <scope>NUCLEOTIDE SEQUENCE [LARGE SCALE GENOMIC DNA]</scope>
    <source>
        <strain evidence="2 3">KLBMP1111</strain>
    </source>
</reference>
<dbReference type="STRING" id="860235.AOZ06_11050"/>
<dbReference type="KEGG" id="kphy:AOZ06_11050"/>
<dbReference type="SUPFAM" id="SSF51905">
    <property type="entry name" value="FAD/NAD(P)-binding domain"/>
    <property type="match status" value="1"/>
</dbReference>
<dbReference type="GO" id="GO:0071949">
    <property type="term" value="F:FAD binding"/>
    <property type="evidence" value="ECO:0007669"/>
    <property type="project" value="InterPro"/>
</dbReference>
<dbReference type="Proteomes" id="UP000063699">
    <property type="component" value="Chromosome"/>
</dbReference>
<feature type="domain" description="FAD-binding" evidence="1">
    <location>
        <begin position="4"/>
        <end position="309"/>
    </location>
</feature>
<dbReference type="PANTHER" id="PTHR46865">
    <property type="entry name" value="OXIDOREDUCTASE-RELATED"/>
    <property type="match status" value="1"/>
</dbReference>
<dbReference type="Gene3D" id="3.50.50.60">
    <property type="entry name" value="FAD/NAD(P)-binding domain"/>
    <property type="match status" value="1"/>
</dbReference>
<dbReference type="RefSeq" id="WP_054289355.1">
    <property type="nucleotide sequence ID" value="NZ_CP012752.1"/>
</dbReference>
<dbReference type="InterPro" id="IPR036188">
    <property type="entry name" value="FAD/NAD-bd_sf"/>
</dbReference>
<name>A0A0N9HYY8_9PSEU</name>
<evidence type="ECO:0000313" key="2">
    <source>
        <dbReference type="EMBL" id="ALG07387.1"/>
    </source>
</evidence>
<dbReference type="Gene3D" id="3.30.9.10">
    <property type="entry name" value="D-Amino Acid Oxidase, subunit A, domain 2"/>
    <property type="match status" value="1"/>
</dbReference>
<dbReference type="InterPro" id="IPR002938">
    <property type="entry name" value="FAD-bd"/>
</dbReference>
<evidence type="ECO:0000259" key="1">
    <source>
        <dbReference type="Pfam" id="PF01494"/>
    </source>
</evidence>
<dbReference type="EMBL" id="CP012752">
    <property type="protein sequence ID" value="ALG07387.1"/>
    <property type="molecule type" value="Genomic_DNA"/>
</dbReference>